<evidence type="ECO:0000313" key="3">
    <source>
        <dbReference type="Proteomes" id="UP000823388"/>
    </source>
</evidence>
<comment type="caution">
    <text evidence="2">The sequence shown here is derived from an EMBL/GenBank/DDBJ whole genome shotgun (WGS) entry which is preliminary data.</text>
</comment>
<proteinExistence type="predicted"/>
<accession>A0A8T0PK29</accession>
<protein>
    <recommendedName>
        <fullName evidence="1">DUF7875 domain-containing protein</fullName>
    </recommendedName>
</protein>
<name>A0A8T0PK29_PANVG</name>
<reference evidence="2" key="1">
    <citation type="submission" date="2020-05" db="EMBL/GenBank/DDBJ databases">
        <title>WGS assembly of Panicum virgatum.</title>
        <authorList>
            <person name="Lovell J.T."/>
            <person name="Jenkins J."/>
            <person name="Shu S."/>
            <person name="Juenger T.E."/>
            <person name="Schmutz J."/>
        </authorList>
    </citation>
    <scope>NUCLEOTIDE SEQUENCE</scope>
    <source>
        <strain evidence="2">AP13</strain>
    </source>
</reference>
<gene>
    <name evidence="2" type="ORF">PVAP13_8KG130100</name>
</gene>
<organism evidence="2 3">
    <name type="scientific">Panicum virgatum</name>
    <name type="common">Blackwell switchgrass</name>
    <dbReference type="NCBI Taxonomy" id="38727"/>
    <lineage>
        <taxon>Eukaryota</taxon>
        <taxon>Viridiplantae</taxon>
        <taxon>Streptophyta</taxon>
        <taxon>Embryophyta</taxon>
        <taxon>Tracheophyta</taxon>
        <taxon>Spermatophyta</taxon>
        <taxon>Magnoliopsida</taxon>
        <taxon>Liliopsida</taxon>
        <taxon>Poales</taxon>
        <taxon>Poaceae</taxon>
        <taxon>PACMAD clade</taxon>
        <taxon>Panicoideae</taxon>
        <taxon>Panicodae</taxon>
        <taxon>Paniceae</taxon>
        <taxon>Panicinae</taxon>
        <taxon>Panicum</taxon>
        <taxon>Panicum sect. Hiantes</taxon>
    </lineage>
</organism>
<dbReference type="PANTHER" id="PTHR36331:SF1">
    <property type="entry name" value="40S RIBOSOMAL PROTEIN"/>
    <property type="match status" value="1"/>
</dbReference>
<dbReference type="Proteomes" id="UP000823388">
    <property type="component" value="Chromosome 8K"/>
</dbReference>
<dbReference type="Pfam" id="PF25285">
    <property type="entry name" value="DUF7875"/>
    <property type="match status" value="1"/>
</dbReference>
<feature type="domain" description="DUF7875" evidence="1">
    <location>
        <begin position="2"/>
        <end position="55"/>
    </location>
</feature>
<dbReference type="InterPro" id="IPR057197">
    <property type="entry name" value="DUF7875"/>
</dbReference>
<dbReference type="EMBL" id="CM029051">
    <property type="protein sequence ID" value="KAG2561258.1"/>
    <property type="molecule type" value="Genomic_DNA"/>
</dbReference>
<evidence type="ECO:0000259" key="1">
    <source>
        <dbReference type="Pfam" id="PF25285"/>
    </source>
</evidence>
<dbReference type="AlphaFoldDB" id="A0A8T0PK29"/>
<keyword evidence="3" id="KW-1185">Reference proteome</keyword>
<evidence type="ECO:0000313" key="2">
    <source>
        <dbReference type="EMBL" id="KAG2561258.1"/>
    </source>
</evidence>
<dbReference type="PANTHER" id="PTHR36331">
    <property type="entry name" value="40S RIBOSOMAL PROTEIN"/>
    <property type="match status" value="1"/>
</dbReference>
<sequence length="60" mass="6759">MLWVLCRLHYGPITVPRSLRWASCGVISMSVSAAILERLFSLECEPHNIAAHDKPELNPE</sequence>